<protein>
    <submittedName>
        <fullName evidence="1">Uncharacterized protein</fullName>
    </submittedName>
</protein>
<name>A0ACC2ZZH3_9EURO</name>
<dbReference type="EMBL" id="JAPDRQ010000164">
    <property type="protein sequence ID" value="KAJ9653172.1"/>
    <property type="molecule type" value="Genomic_DNA"/>
</dbReference>
<dbReference type="Proteomes" id="UP001172386">
    <property type="component" value="Unassembled WGS sequence"/>
</dbReference>
<gene>
    <name evidence="1" type="ORF">H2198_007634</name>
</gene>
<sequence length="252" mass="26892">MASEPKRQNAGPKVPVALPKTAAVDTSQTTTQMVPQEAALHAAVGSRVRVSTAAPNQSTIEGTIYVADPTTNLLVLNDSPAQNNAITASSLTAPTGSYRIIPVSQITTFQLQALPQPQPQAVPEPQPAQNSLDTQALQNRLNREVAKLQSMQSKQGPKGTSPADQALFDSLSRTMPTQWHGNAMIVSDTYIIEKPYSPANIRLMSGASGDLDRMRKVLDMERNKIILKMGKNVIDSRLGDGVTGRGGLKKGG</sequence>
<comment type="caution">
    <text evidence="1">The sequence shown here is derived from an EMBL/GenBank/DDBJ whole genome shotgun (WGS) entry which is preliminary data.</text>
</comment>
<evidence type="ECO:0000313" key="2">
    <source>
        <dbReference type="Proteomes" id="UP001172386"/>
    </source>
</evidence>
<evidence type="ECO:0000313" key="1">
    <source>
        <dbReference type="EMBL" id="KAJ9653172.1"/>
    </source>
</evidence>
<reference evidence="1" key="1">
    <citation type="submission" date="2022-10" db="EMBL/GenBank/DDBJ databases">
        <title>Culturing micro-colonial fungi from biological soil crusts in the Mojave desert and describing Neophaeococcomyces mojavensis, and introducing the new genera and species Taxawa tesnikishii.</title>
        <authorList>
            <person name="Kurbessoian T."/>
            <person name="Stajich J.E."/>
        </authorList>
    </citation>
    <scope>NUCLEOTIDE SEQUENCE</scope>
    <source>
        <strain evidence="1">JES_112</strain>
    </source>
</reference>
<keyword evidence="2" id="KW-1185">Reference proteome</keyword>
<organism evidence="1 2">
    <name type="scientific">Neophaeococcomyces mojaviensis</name>
    <dbReference type="NCBI Taxonomy" id="3383035"/>
    <lineage>
        <taxon>Eukaryota</taxon>
        <taxon>Fungi</taxon>
        <taxon>Dikarya</taxon>
        <taxon>Ascomycota</taxon>
        <taxon>Pezizomycotina</taxon>
        <taxon>Eurotiomycetes</taxon>
        <taxon>Chaetothyriomycetidae</taxon>
        <taxon>Chaetothyriales</taxon>
        <taxon>Chaetothyriales incertae sedis</taxon>
        <taxon>Neophaeococcomyces</taxon>
    </lineage>
</organism>
<accession>A0ACC2ZZH3</accession>
<proteinExistence type="predicted"/>